<reference evidence="2 3" key="1">
    <citation type="journal article" date="2021" name="Elife">
        <title>Chloroplast acquisition without the gene transfer in kleptoplastic sea slugs, Plakobranchus ocellatus.</title>
        <authorList>
            <person name="Maeda T."/>
            <person name="Takahashi S."/>
            <person name="Yoshida T."/>
            <person name="Shimamura S."/>
            <person name="Takaki Y."/>
            <person name="Nagai Y."/>
            <person name="Toyoda A."/>
            <person name="Suzuki Y."/>
            <person name="Arimoto A."/>
            <person name="Ishii H."/>
            <person name="Satoh N."/>
            <person name="Nishiyama T."/>
            <person name="Hasebe M."/>
            <person name="Maruyama T."/>
            <person name="Minagawa J."/>
            <person name="Obokata J."/>
            <person name="Shigenobu S."/>
        </authorList>
    </citation>
    <scope>NUCLEOTIDE SEQUENCE [LARGE SCALE GENOMIC DNA]</scope>
</reference>
<feature type="region of interest" description="Disordered" evidence="1">
    <location>
        <begin position="1"/>
        <end position="30"/>
    </location>
</feature>
<name>A0AAV4IGJ0_9GAST</name>
<sequence>MGQHNSKQDSNPHHHQDLNKRHVEDFASGLISKEGPVDQFPVQAWPSWATSLTQRLPPDGDRGIFRGEFILVQAPSQLGGRNESTDSLSRRELLHKIKSF</sequence>
<feature type="compositionally biased region" description="Basic and acidic residues" evidence="1">
    <location>
        <begin position="1"/>
        <end position="25"/>
    </location>
</feature>
<proteinExistence type="predicted"/>
<protein>
    <submittedName>
        <fullName evidence="2">Uncharacterized protein</fullName>
    </submittedName>
</protein>
<comment type="caution">
    <text evidence="2">The sequence shown here is derived from an EMBL/GenBank/DDBJ whole genome shotgun (WGS) entry which is preliminary data.</text>
</comment>
<dbReference type="AlphaFoldDB" id="A0AAV4IGJ0"/>
<dbReference type="Proteomes" id="UP000762676">
    <property type="component" value="Unassembled WGS sequence"/>
</dbReference>
<dbReference type="EMBL" id="BMAT01013244">
    <property type="protein sequence ID" value="GFS08182.1"/>
    <property type="molecule type" value="Genomic_DNA"/>
</dbReference>
<keyword evidence="3" id="KW-1185">Reference proteome</keyword>
<accession>A0AAV4IGJ0</accession>
<organism evidence="2 3">
    <name type="scientific">Elysia marginata</name>
    <dbReference type="NCBI Taxonomy" id="1093978"/>
    <lineage>
        <taxon>Eukaryota</taxon>
        <taxon>Metazoa</taxon>
        <taxon>Spiralia</taxon>
        <taxon>Lophotrochozoa</taxon>
        <taxon>Mollusca</taxon>
        <taxon>Gastropoda</taxon>
        <taxon>Heterobranchia</taxon>
        <taxon>Euthyneura</taxon>
        <taxon>Panpulmonata</taxon>
        <taxon>Sacoglossa</taxon>
        <taxon>Placobranchoidea</taxon>
        <taxon>Plakobranchidae</taxon>
        <taxon>Elysia</taxon>
    </lineage>
</organism>
<evidence type="ECO:0000313" key="2">
    <source>
        <dbReference type="EMBL" id="GFS08182.1"/>
    </source>
</evidence>
<evidence type="ECO:0000256" key="1">
    <source>
        <dbReference type="SAM" id="MobiDB-lite"/>
    </source>
</evidence>
<gene>
    <name evidence="2" type="ORF">ElyMa_006587600</name>
</gene>
<evidence type="ECO:0000313" key="3">
    <source>
        <dbReference type="Proteomes" id="UP000762676"/>
    </source>
</evidence>